<dbReference type="PANTHER" id="PTHR48021">
    <property type="match status" value="1"/>
</dbReference>
<dbReference type="InterPro" id="IPR050549">
    <property type="entry name" value="MFS_Trehalose_Transporter"/>
</dbReference>
<gene>
    <name evidence="8" type="primary">LOC112048246</name>
</gene>
<dbReference type="RefSeq" id="XP_023941481.2">
    <property type="nucleotide sequence ID" value="XM_024085713.2"/>
</dbReference>
<dbReference type="InterPro" id="IPR020846">
    <property type="entry name" value="MFS_dom"/>
</dbReference>
<feature type="transmembrane region" description="Helical" evidence="5">
    <location>
        <begin position="321"/>
        <end position="341"/>
    </location>
</feature>
<organism evidence="7 8">
    <name type="scientific">Bicyclus anynana</name>
    <name type="common">Squinting bush brown butterfly</name>
    <dbReference type="NCBI Taxonomy" id="110368"/>
    <lineage>
        <taxon>Eukaryota</taxon>
        <taxon>Metazoa</taxon>
        <taxon>Ecdysozoa</taxon>
        <taxon>Arthropoda</taxon>
        <taxon>Hexapoda</taxon>
        <taxon>Insecta</taxon>
        <taxon>Pterygota</taxon>
        <taxon>Neoptera</taxon>
        <taxon>Endopterygota</taxon>
        <taxon>Lepidoptera</taxon>
        <taxon>Glossata</taxon>
        <taxon>Ditrysia</taxon>
        <taxon>Papilionoidea</taxon>
        <taxon>Nymphalidae</taxon>
        <taxon>Satyrinae</taxon>
        <taxon>Satyrini</taxon>
        <taxon>Mycalesina</taxon>
        <taxon>Bicyclus</taxon>
    </lineage>
</organism>
<proteinExistence type="predicted"/>
<evidence type="ECO:0000313" key="7">
    <source>
        <dbReference type="Proteomes" id="UP001652582"/>
    </source>
</evidence>
<feature type="transmembrane region" description="Helical" evidence="5">
    <location>
        <begin position="96"/>
        <end position="115"/>
    </location>
</feature>
<dbReference type="InterPro" id="IPR005828">
    <property type="entry name" value="MFS_sugar_transport-like"/>
</dbReference>
<keyword evidence="3 5" id="KW-1133">Transmembrane helix</keyword>
<evidence type="ECO:0000259" key="6">
    <source>
        <dbReference type="PROSITE" id="PS50850"/>
    </source>
</evidence>
<feature type="transmembrane region" description="Helical" evidence="5">
    <location>
        <begin position="12"/>
        <end position="31"/>
    </location>
</feature>
<dbReference type="GO" id="GO:0016020">
    <property type="term" value="C:membrane"/>
    <property type="evidence" value="ECO:0007669"/>
    <property type="project" value="UniProtKB-SubCell"/>
</dbReference>
<dbReference type="PANTHER" id="PTHR48021:SF1">
    <property type="entry name" value="GH07001P-RELATED"/>
    <property type="match status" value="1"/>
</dbReference>
<sequence length="406" mass="45739">MPYIMQVYGRKLVHIGLNFFAALGFSLFVLANNVPCLYAARLMQGIPMCEVFISAMMVAEYSHPKRRGYFITIKKCLVAIGSLMCHSLALCWTWKQIATFAIIPNAIAIMFTFIWPESPSYLALIGKYDECEKSHKWLYGDGLKSKRDLEQLVSSQMESRQAMDKNNFNTAVRKLFKKDFVKPFIIVSLLTLITDASGRYYMLAYVVQILTEVTKDKSVALYCTIGSDALTFVALMISCFVIRCCKRRTLLFISGTICASLMCLTSLITFLKSHFDIGGSVYSWLTPLVILLNVFIVNVGVVPVCFAIMCEVLPLEHKGTGTCTTGIVFTLLYALVMKLTPVLMERTGVEGTFGVYALLVVVGLLILYFILNETKDKTLQEIENEMKGVKQSNFNEYYLNEKPLIE</sequence>
<dbReference type="Pfam" id="PF00083">
    <property type="entry name" value="Sugar_tr"/>
    <property type="match status" value="1"/>
</dbReference>
<name>A0A6J1NEE7_BICAN</name>
<evidence type="ECO:0000313" key="8">
    <source>
        <dbReference type="RefSeq" id="XP_023941481.2"/>
    </source>
</evidence>
<dbReference type="InterPro" id="IPR036259">
    <property type="entry name" value="MFS_trans_sf"/>
</dbReference>
<dbReference type="Gene3D" id="1.20.1250.20">
    <property type="entry name" value="MFS general substrate transporter like domains"/>
    <property type="match status" value="1"/>
</dbReference>
<feature type="transmembrane region" description="Helical" evidence="5">
    <location>
        <begin position="353"/>
        <end position="371"/>
    </location>
</feature>
<keyword evidence="2 5" id="KW-0812">Transmembrane</keyword>
<dbReference type="OrthoDB" id="10021397at2759"/>
<feature type="transmembrane region" description="Helical" evidence="5">
    <location>
        <begin position="184"/>
        <end position="207"/>
    </location>
</feature>
<evidence type="ECO:0000256" key="5">
    <source>
        <dbReference type="SAM" id="Phobius"/>
    </source>
</evidence>
<evidence type="ECO:0000256" key="1">
    <source>
        <dbReference type="ARBA" id="ARBA00004141"/>
    </source>
</evidence>
<dbReference type="GeneID" id="112048246"/>
<dbReference type="PROSITE" id="PS50850">
    <property type="entry name" value="MFS"/>
    <property type="match status" value="1"/>
</dbReference>
<evidence type="ECO:0000256" key="2">
    <source>
        <dbReference type="ARBA" id="ARBA00022692"/>
    </source>
</evidence>
<dbReference type="KEGG" id="bany:112048246"/>
<accession>A0A6J1NEE7</accession>
<evidence type="ECO:0000256" key="3">
    <source>
        <dbReference type="ARBA" id="ARBA00022989"/>
    </source>
</evidence>
<dbReference type="SUPFAM" id="SSF103473">
    <property type="entry name" value="MFS general substrate transporter"/>
    <property type="match status" value="1"/>
</dbReference>
<dbReference type="GO" id="GO:0022857">
    <property type="term" value="F:transmembrane transporter activity"/>
    <property type="evidence" value="ECO:0007669"/>
    <property type="project" value="InterPro"/>
</dbReference>
<dbReference type="Proteomes" id="UP001652582">
    <property type="component" value="Chromosome 25"/>
</dbReference>
<evidence type="ECO:0000256" key="4">
    <source>
        <dbReference type="ARBA" id="ARBA00023136"/>
    </source>
</evidence>
<protein>
    <submittedName>
        <fullName evidence="8">Facilitated trehalose transporter Tret1-like</fullName>
    </submittedName>
</protein>
<comment type="subcellular location">
    <subcellularLocation>
        <location evidence="1">Membrane</location>
        <topology evidence="1">Multi-pass membrane protein</topology>
    </subcellularLocation>
</comment>
<feature type="domain" description="Major facilitator superfamily (MFS) profile" evidence="6">
    <location>
        <begin position="1"/>
        <end position="375"/>
    </location>
</feature>
<keyword evidence="4 5" id="KW-0472">Membrane</keyword>
<feature type="transmembrane region" description="Helical" evidence="5">
    <location>
        <begin position="219"/>
        <end position="242"/>
    </location>
</feature>
<keyword evidence="7" id="KW-1185">Reference proteome</keyword>
<reference evidence="8" key="1">
    <citation type="submission" date="2025-08" db="UniProtKB">
        <authorList>
            <consortium name="RefSeq"/>
        </authorList>
    </citation>
    <scope>IDENTIFICATION</scope>
</reference>
<feature type="transmembrane region" description="Helical" evidence="5">
    <location>
        <begin position="249"/>
        <end position="270"/>
    </location>
</feature>
<feature type="transmembrane region" description="Helical" evidence="5">
    <location>
        <begin position="282"/>
        <end position="309"/>
    </location>
</feature>
<dbReference type="AlphaFoldDB" id="A0A6J1NEE7"/>